<proteinExistence type="predicted"/>
<protein>
    <submittedName>
        <fullName evidence="1">SRPBCC family protein</fullName>
    </submittedName>
</protein>
<keyword evidence="2" id="KW-1185">Reference proteome</keyword>
<evidence type="ECO:0000313" key="2">
    <source>
        <dbReference type="Proteomes" id="UP001499924"/>
    </source>
</evidence>
<dbReference type="Proteomes" id="UP001499924">
    <property type="component" value="Unassembled WGS sequence"/>
</dbReference>
<reference evidence="2" key="1">
    <citation type="journal article" date="2019" name="Int. J. Syst. Evol. Microbiol.">
        <title>The Global Catalogue of Microorganisms (GCM) 10K type strain sequencing project: providing services to taxonomists for standard genome sequencing and annotation.</title>
        <authorList>
            <consortium name="The Broad Institute Genomics Platform"/>
            <consortium name="The Broad Institute Genome Sequencing Center for Infectious Disease"/>
            <person name="Wu L."/>
            <person name="Ma J."/>
        </authorList>
    </citation>
    <scope>NUCLEOTIDE SEQUENCE [LARGE SCALE GENOMIC DNA]</scope>
    <source>
        <strain evidence="2">JCM 15614</strain>
    </source>
</reference>
<dbReference type="InterPro" id="IPR019587">
    <property type="entry name" value="Polyketide_cyclase/dehydratase"/>
</dbReference>
<name>A0ABP6PC78_9ACTN</name>
<dbReference type="SUPFAM" id="SSF55961">
    <property type="entry name" value="Bet v1-like"/>
    <property type="match status" value="1"/>
</dbReference>
<dbReference type="Gene3D" id="3.30.530.20">
    <property type="match status" value="1"/>
</dbReference>
<accession>A0ABP6PC78</accession>
<dbReference type="Pfam" id="PF10604">
    <property type="entry name" value="Polyketide_cyc2"/>
    <property type="match status" value="1"/>
</dbReference>
<dbReference type="EMBL" id="BAAAVV010000006">
    <property type="protein sequence ID" value="GAA3173623.1"/>
    <property type="molecule type" value="Genomic_DNA"/>
</dbReference>
<sequence>MRDLVERIEIDAPAERVWAAVTDWTRQGEWMFATDVREVGGPAQRLHGRMVARTGIPLPGGRHLGVVDTMVITEWDPPRRVVVQHTGRVVRGPGIVEIEPRAGGGVVFTWTERLHPPFGVVGEVLAALIRPFFVAGVRFSLRRFVRFASTYAA</sequence>
<organism evidence="1 2">
    <name type="scientific">Blastococcus jejuensis</name>
    <dbReference type="NCBI Taxonomy" id="351224"/>
    <lineage>
        <taxon>Bacteria</taxon>
        <taxon>Bacillati</taxon>
        <taxon>Actinomycetota</taxon>
        <taxon>Actinomycetes</taxon>
        <taxon>Geodermatophilales</taxon>
        <taxon>Geodermatophilaceae</taxon>
        <taxon>Blastococcus</taxon>
    </lineage>
</organism>
<comment type="caution">
    <text evidence="1">The sequence shown here is derived from an EMBL/GenBank/DDBJ whole genome shotgun (WGS) entry which is preliminary data.</text>
</comment>
<gene>
    <name evidence="1" type="ORF">GCM10010531_28970</name>
</gene>
<dbReference type="RefSeq" id="WP_344689643.1">
    <property type="nucleotide sequence ID" value="NZ_BAAAVV010000006.1"/>
</dbReference>
<dbReference type="InterPro" id="IPR023393">
    <property type="entry name" value="START-like_dom_sf"/>
</dbReference>
<evidence type="ECO:0000313" key="1">
    <source>
        <dbReference type="EMBL" id="GAA3173623.1"/>
    </source>
</evidence>